<proteinExistence type="predicted"/>
<dbReference type="Proteomes" id="UP000184171">
    <property type="component" value="Unassembled WGS sequence"/>
</dbReference>
<accession>A0A1M6M496</accession>
<protein>
    <submittedName>
        <fullName evidence="1">Uncharacterized protein</fullName>
    </submittedName>
</protein>
<keyword evidence="2" id="KW-1185">Reference proteome</keyword>
<evidence type="ECO:0000313" key="2">
    <source>
        <dbReference type="Proteomes" id="UP000184171"/>
    </source>
</evidence>
<reference evidence="1 2" key="1">
    <citation type="submission" date="2016-11" db="EMBL/GenBank/DDBJ databases">
        <authorList>
            <person name="Jaros S."/>
            <person name="Januszkiewicz K."/>
            <person name="Wedrychowicz H."/>
        </authorList>
    </citation>
    <scope>NUCLEOTIDE SEQUENCE [LARGE SCALE GENOMIC DNA]</scope>
    <source>
        <strain evidence="1 2">DSM 5091</strain>
    </source>
</reference>
<gene>
    <name evidence="1" type="ORF">SAMN02745165_03156</name>
</gene>
<dbReference type="OrthoDB" id="5400823at2"/>
<dbReference type="AlphaFoldDB" id="A0A1M6M496"/>
<name>A0A1M6M496_MALRU</name>
<dbReference type="EMBL" id="FQZT01000016">
    <property type="protein sequence ID" value="SHJ78282.1"/>
    <property type="molecule type" value="Genomic_DNA"/>
</dbReference>
<evidence type="ECO:0000313" key="1">
    <source>
        <dbReference type="EMBL" id="SHJ78282.1"/>
    </source>
</evidence>
<sequence>MNRPDLQQFAQQLALWTELIIENGRTPFRRVDLYPQVHTDQGTMHPPLVFWINRQSMMAGGILLLPEKDLEQELDRGRSFCDALGLKHFVTWETDQVRIWQLGEEDVEQYKSFALQNSDHPDSFRHLLGDVLEALKLLAVIGHVTNEELSPHYLHNLFQTTLDHALPALVDSYRRQRAEKETTVADDADQLAEEANRLLLLQLLGLAWYQKLPSAILPEKLERAIHLSLPELPTHLQQVFSQQTIESPPELPLDAAVCFHHLLLRLRQLSWLQPGERATDSIRLLIEQWSRNQQPAPPSDILLYPEGAVFAAQTRLVLSDSPSLLAAACLRNALLQQASVELQAGNLFQLDLSRQNNATVHAFLHNQQLLPREERQHCGMLLRTSWPNRRFRIPADRPFWYWELLHLLGLAKSQRSLSLQLPKELLESQADDIFWELLYESYQLTSVEQLSSDKIRLELEPGLLLDTSICVKTAYAKRKIPVPSSSGFLRNQILMALELEDDLYQLLDEKLHWTQAEHAEKESNRGFEFYQQSTLSQLFNKILQIEIHRDADMEKQEPIPCPDSLILQELDNIISTKPDELKNLDQHLAKLLHAPQLEDLTASLRDGEVRKSTEKSPDKKLRDELALELESIGIPTFPEQYLYFLEQPEIVTYNFSPPLTVVSELLGQIELEDANGSKLQVYGEELAGALQLCAQLGKSEAELPKDRNQLAVLQQQYWKDLGQLKKQLNSLCHSRLKSPLAAKKLARKVWKKLNLPKVD</sequence>
<organism evidence="1 2">
    <name type="scientific">Malonomonas rubra DSM 5091</name>
    <dbReference type="NCBI Taxonomy" id="1122189"/>
    <lineage>
        <taxon>Bacteria</taxon>
        <taxon>Pseudomonadati</taxon>
        <taxon>Thermodesulfobacteriota</taxon>
        <taxon>Desulfuromonadia</taxon>
        <taxon>Desulfuromonadales</taxon>
        <taxon>Geopsychrobacteraceae</taxon>
        <taxon>Malonomonas</taxon>
    </lineage>
</organism>
<dbReference type="STRING" id="1122189.SAMN02745165_03156"/>
<dbReference type="RefSeq" id="WP_072909695.1">
    <property type="nucleotide sequence ID" value="NZ_FQZT01000016.1"/>
</dbReference>